<dbReference type="PANTHER" id="PTHR43420">
    <property type="entry name" value="ACETYLTRANSFERASE"/>
    <property type="match status" value="1"/>
</dbReference>
<dbReference type="EMBL" id="JBHSFN010000003">
    <property type="protein sequence ID" value="MFC4585802.1"/>
    <property type="molecule type" value="Genomic_DNA"/>
</dbReference>
<dbReference type="InterPro" id="IPR000182">
    <property type="entry name" value="GNAT_dom"/>
</dbReference>
<dbReference type="InterPro" id="IPR016181">
    <property type="entry name" value="Acyl_CoA_acyltransferase"/>
</dbReference>
<comment type="caution">
    <text evidence="4">The sequence shown here is derived from an EMBL/GenBank/DDBJ whole genome shotgun (WGS) entry which is preliminary data.</text>
</comment>
<reference evidence="5" key="1">
    <citation type="journal article" date="2019" name="Int. J. Syst. Evol. Microbiol.">
        <title>The Global Catalogue of Microorganisms (GCM) 10K type strain sequencing project: providing services to taxonomists for standard genome sequencing and annotation.</title>
        <authorList>
            <consortium name="The Broad Institute Genomics Platform"/>
            <consortium name="The Broad Institute Genome Sequencing Center for Infectious Disease"/>
            <person name="Wu L."/>
            <person name="Ma J."/>
        </authorList>
    </citation>
    <scope>NUCLEOTIDE SEQUENCE [LARGE SCALE GENOMIC DNA]</scope>
    <source>
        <strain evidence="5">CCUG 49560</strain>
    </source>
</reference>
<dbReference type="CDD" id="cd04301">
    <property type="entry name" value="NAT_SF"/>
    <property type="match status" value="2"/>
</dbReference>
<evidence type="ECO:0000313" key="5">
    <source>
        <dbReference type="Proteomes" id="UP001595891"/>
    </source>
</evidence>
<name>A0ABV9EB09_9ACTN</name>
<keyword evidence="1 4" id="KW-0808">Transferase</keyword>
<dbReference type="GO" id="GO:0016746">
    <property type="term" value="F:acyltransferase activity"/>
    <property type="evidence" value="ECO:0007669"/>
    <property type="project" value="UniProtKB-KW"/>
</dbReference>
<dbReference type="PROSITE" id="PS51186">
    <property type="entry name" value="GNAT"/>
    <property type="match status" value="2"/>
</dbReference>
<keyword evidence="5" id="KW-1185">Reference proteome</keyword>
<evidence type="ECO:0000313" key="4">
    <source>
        <dbReference type="EMBL" id="MFC4585802.1"/>
    </source>
</evidence>
<organism evidence="4 5">
    <name type="scientific">Sphaerisporangium corydalis</name>
    <dbReference type="NCBI Taxonomy" id="1441875"/>
    <lineage>
        <taxon>Bacteria</taxon>
        <taxon>Bacillati</taxon>
        <taxon>Actinomycetota</taxon>
        <taxon>Actinomycetes</taxon>
        <taxon>Streptosporangiales</taxon>
        <taxon>Streptosporangiaceae</taxon>
        <taxon>Sphaerisporangium</taxon>
    </lineage>
</organism>
<dbReference type="Gene3D" id="3.40.630.30">
    <property type="match status" value="1"/>
</dbReference>
<dbReference type="InterPro" id="IPR050680">
    <property type="entry name" value="YpeA/RimI_acetyltransf"/>
</dbReference>
<dbReference type="Proteomes" id="UP001595891">
    <property type="component" value="Unassembled WGS sequence"/>
</dbReference>
<dbReference type="RefSeq" id="WP_262841213.1">
    <property type="nucleotide sequence ID" value="NZ_JANZYP010000004.1"/>
</dbReference>
<dbReference type="SUPFAM" id="SSF55729">
    <property type="entry name" value="Acyl-CoA N-acyltransferases (Nat)"/>
    <property type="match status" value="2"/>
</dbReference>
<sequence length="324" mass="36011">MSGIVGLRWGSLRAEDVVDWAVLLGAAEGVDQTGELYDSGDLAEQLGDSLLDVESGTRAVWDGDKLIAFGTLRCGPTGDPSHRVFFDGVVHPAYRRRGIGRELTLWALKAAPRLSEARHPGRPFEVHADVSESNTGKAALFEQERFMPQRWFFVMRRDLVDDVPEVTIPEGVRIAGFGSVYDAEALRVRNESFADHWGSDQQNEESWRQWYTGTRSFRPDLSFLAIAAAPHHVAAILLTHYFEADTEATGHREAWISTIGTRQAWRKRGLATALIGATLAEARRQGFARAALAVDADSPTGALSLYRSAGFHVVHRHIRYVREF</sequence>
<dbReference type="EC" id="2.3.1.-" evidence="4"/>
<keyword evidence="2 4" id="KW-0012">Acyltransferase</keyword>
<proteinExistence type="predicted"/>
<evidence type="ECO:0000256" key="2">
    <source>
        <dbReference type="ARBA" id="ARBA00023315"/>
    </source>
</evidence>
<evidence type="ECO:0000256" key="1">
    <source>
        <dbReference type="ARBA" id="ARBA00022679"/>
    </source>
</evidence>
<protein>
    <submittedName>
        <fullName evidence="4">GNAT family N-acetyltransferase</fullName>
        <ecNumber evidence="4">2.3.1.-</ecNumber>
    </submittedName>
</protein>
<evidence type="ECO:0000259" key="3">
    <source>
        <dbReference type="PROSITE" id="PS51186"/>
    </source>
</evidence>
<accession>A0ABV9EB09</accession>
<dbReference type="Pfam" id="PF00583">
    <property type="entry name" value="Acetyltransf_1"/>
    <property type="match status" value="2"/>
</dbReference>
<feature type="domain" description="N-acetyltransferase" evidence="3">
    <location>
        <begin position="7"/>
        <end position="160"/>
    </location>
</feature>
<feature type="domain" description="N-acetyltransferase" evidence="3">
    <location>
        <begin position="172"/>
        <end position="324"/>
    </location>
</feature>
<gene>
    <name evidence="4" type="ORF">ACFO8L_06955</name>
</gene>